<evidence type="ECO:0000256" key="3">
    <source>
        <dbReference type="ARBA" id="ARBA00020557"/>
    </source>
</evidence>
<dbReference type="Pfam" id="PF07766">
    <property type="entry name" value="LETM1_RBD"/>
    <property type="match status" value="1"/>
</dbReference>
<dbReference type="EMBL" id="CAACVG010007252">
    <property type="protein sequence ID" value="VEN44482.1"/>
    <property type="molecule type" value="Genomic_DNA"/>
</dbReference>
<accession>A0A653C985</accession>
<keyword evidence="7 21" id="KW-0812">Transmembrane</keyword>
<feature type="domain" description="Letm1 RBD" evidence="23">
    <location>
        <begin position="224"/>
        <end position="486"/>
    </location>
</feature>
<evidence type="ECO:0000256" key="12">
    <source>
        <dbReference type="ARBA" id="ARBA00022989"/>
    </source>
</evidence>
<gene>
    <name evidence="24" type="ORF">CALMAC_LOCUS7248</name>
</gene>
<dbReference type="PANTHER" id="PTHR14009">
    <property type="entry name" value="LEUCINE ZIPPER-EF-HAND CONTAINING TRANSMEMBRANE PROTEIN"/>
    <property type="match status" value="1"/>
</dbReference>
<comment type="subcellular location">
    <subcellularLocation>
        <location evidence="1">Mitochondrion inner membrane</location>
        <topology evidence="1">Single-pass membrane protein</topology>
    </subcellularLocation>
</comment>
<dbReference type="PROSITE" id="PS51758">
    <property type="entry name" value="LETM1_RBD"/>
    <property type="match status" value="1"/>
</dbReference>
<evidence type="ECO:0000256" key="14">
    <source>
        <dbReference type="ARBA" id="ARBA00023065"/>
    </source>
</evidence>
<dbReference type="Proteomes" id="UP000410492">
    <property type="component" value="Unassembled WGS sequence"/>
</dbReference>
<evidence type="ECO:0000256" key="1">
    <source>
        <dbReference type="ARBA" id="ARBA00004434"/>
    </source>
</evidence>
<feature type="coiled-coil region" evidence="19">
    <location>
        <begin position="526"/>
        <end position="617"/>
    </location>
</feature>
<dbReference type="InterPro" id="IPR033122">
    <property type="entry name" value="LETM1-like_RBD"/>
</dbReference>
<dbReference type="GO" id="GO:0005743">
    <property type="term" value="C:mitochondrial inner membrane"/>
    <property type="evidence" value="ECO:0007669"/>
    <property type="project" value="UniProtKB-SubCell"/>
</dbReference>
<evidence type="ECO:0000256" key="20">
    <source>
        <dbReference type="SAM" id="MobiDB-lite"/>
    </source>
</evidence>
<evidence type="ECO:0000259" key="22">
    <source>
        <dbReference type="PROSITE" id="PS50222"/>
    </source>
</evidence>
<dbReference type="Pfam" id="PF26561">
    <property type="entry name" value="LETM1_C"/>
    <property type="match status" value="1"/>
</dbReference>
<proteinExistence type="inferred from homology"/>
<feature type="region of interest" description="Disordered" evidence="20">
    <location>
        <begin position="706"/>
        <end position="783"/>
    </location>
</feature>
<sequence>MYVVLRSPHIKHTRSRLLKCCRHYHLNTHCVCNLNIRIANSSLIESKRLYSISTHKHIIFYDNFKSLENHNPVSYELIRHISLSAIRFEKEPLKPSSKVEVTVTELKKKKEEPTDVAKPVVKKSIAQKIWHELVHYYHGFRLLFIDIKISTGLLWRVLNGKSLTRREHRLLTRTVGDVFRLVPFSVFIIVPFMELLLPVFIKFFPGMLPSTFQTATEKEDKIKQSLKVKLEMAKFLQGTLDEMAVQHKDRYSDNAREFVEWFNKVRTTGEPVSTSEIMKFSKLFEDEITLDSLSRSQLIALCRVLDVQTLGTNNFLRFQLRMKLRSLAADDKMIQKEGVDSLTLAEVQQACRARGMRAYGISEERLRLQLKQWLDLSLDKKVPPSLLLLSRALMLPETIPTEDKLKATISALPETVVKHTQAAIGEKEGKIDNKVRAEILKEEEKKIKEEREERREEKIKLEKEKEKAKDKEILVDKAPILSTSTTPILEDTALKISTEKLEKVEEKLDEPLQSKDFKIIENAIDSVSKEKKLIVENKEIQELKKEVEDYKEDIEDLEKTLASEPKPEIRETKAAKRLFKSVNKMINKLDKVLVDLEKKEQQLKKDLEVEATDKKKEELLKIDDIISAIVKFKGVPDQSKLDQIATVLKKMDDDQDGSLKIDDVLKVIEIIGKENVKLSTKQIEELFELLDKEEILEVEDKIEKALQKGREQNDKKLIEAAEHDKLSPPKDGKPGKTEEKSASAKKENSAPTPPPGKPKMDAQPTITPPPSIDKTKSENSKQL</sequence>
<dbReference type="PANTHER" id="PTHR14009:SF1">
    <property type="entry name" value="MITOCHONDRIAL PROTON_CALCIUM EXCHANGER PROTEIN"/>
    <property type="match status" value="1"/>
</dbReference>
<dbReference type="GO" id="GO:0030003">
    <property type="term" value="P:intracellular monoatomic cation homeostasis"/>
    <property type="evidence" value="ECO:0007669"/>
    <property type="project" value="TreeGrafter"/>
</dbReference>
<keyword evidence="8" id="KW-0479">Metal-binding</keyword>
<evidence type="ECO:0000256" key="19">
    <source>
        <dbReference type="SAM" id="Coils"/>
    </source>
</evidence>
<evidence type="ECO:0000256" key="15">
    <source>
        <dbReference type="ARBA" id="ARBA00023128"/>
    </source>
</evidence>
<dbReference type="InterPro" id="IPR059005">
    <property type="entry name" value="LETM1_C"/>
</dbReference>
<comment type="similarity">
    <text evidence="2">Belongs to the LETM1 family.</text>
</comment>
<evidence type="ECO:0000256" key="5">
    <source>
        <dbReference type="ARBA" id="ARBA00022449"/>
    </source>
</evidence>
<dbReference type="GO" id="GO:0015297">
    <property type="term" value="F:antiporter activity"/>
    <property type="evidence" value="ECO:0007669"/>
    <property type="project" value="UniProtKB-KW"/>
</dbReference>
<dbReference type="AlphaFoldDB" id="A0A653C985"/>
<evidence type="ECO:0000256" key="8">
    <source>
        <dbReference type="ARBA" id="ARBA00022723"/>
    </source>
</evidence>
<feature type="compositionally biased region" description="Basic and acidic residues" evidence="20">
    <location>
        <begin position="706"/>
        <end position="748"/>
    </location>
</feature>
<evidence type="ECO:0000256" key="17">
    <source>
        <dbReference type="ARBA" id="ARBA00031360"/>
    </source>
</evidence>
<keyword evidence="15 18" id="KW-0496">Mitochondrion</keyword>
<dbReference type="GO" id="GO:0043022">
    <property type="term" value="F:ribosome binding"/>
    <property type="evidence" value="ECO:0007669"/>
    <property type="project" value="InterPro"/>
</dbReference>
<dbReference type="PROSITE" id="PS50222">
    <property type="entry name" value="EF_HAND_2"/>
    <property type="match status" value="1"/>
</dbReference>
<evidence type="ECO:0000256" key="6">
    <source>
        <dbReference type="ARBA" id="ARBA00022568"/>
    </source>
</evidence>
<reference evidence="24 25" key="1">
    <citation type="submission" date="2019-01" db="EMBL/GenBank/DDBJ databases">
        <authorList>
            <person name="Sayadi A."/>
        </authorList>
    </citation>
    <scope>NUCLEOTIDE SEQUENCE [LARGE SCALE GENOMIC DNA]</scope>
</reference>
<keyword evidence="12 21" id="KW-1133">Transmembrane helix</keyword>
<feature type="transmembrane region" description="Helical" evidence="21">
    <location>
        <begin position="178"/>
        <end position="201"/>
    </location>
</feature>
<keyword evidence="25" id="KW-1185">Reference proteome</keyword>
<evidence type="ECO:0000256" key="10">
    <source>
        <dbReference type="ARBA" id="ARBA00022837"/>
    </source>
</evidence>
<keyword evidence="13 19" id="KW-0175">Coiled coil</keyword>
<dbReference type="SUPFAM" id="SSF47473">
    <property type="entry name" value="EF-hand"/>
    <property type="match status" value="1"/>
</dbReference>
<evidence type="ECO:0000256" key="21">
    <source>
        <dbReference type="SAM" id="Phobius"/>
    </source>
</evidence>
<name>A0A653C985_CALMS</name>
<evidence type="ECO:0000259" key="23">
    <source>
        <dbReference type="PROSITE" id="PS51758"/>
    </source>
</evidence>
<feature type="domain" description="EF-hand" evidence="22">
    <location>
        <begin position="639"/>
        <end position="674"/>
    </location>
</feature>
<dbReference type="InterPro" id="IPR002048">
    <property type="entry name" value="EF_hand_dom"/>
</dbReference>
<keyword evidence="10" id="KW-0106">Calcium</keyword>
<evidence type="ECO:0000256" key="11">
    <source>
        <dbReference type="ARBA" id="ARBA00022946"/>
    </source>
</evidence>
<evidence type="ECO:0000256" key="9">
    <source>
        <dbReference type="ARBA" id="ARBA00022792"/>
    </source>
</evidence>
<evidence type="ECO:0000256" key="16">
    <source>
        <dbReference type="ARBA" id="ARBA00023136"/>
    </source>
</evidence>
<keyword evidence="9" id="KW-0999">Mitochondrion inner membrane</keyword>
<keyword evidence="11" id="KW-0809">Transit peptide</keyword>
<organism evidence="24 25">
    <name type="scientific">Callosobruchus maculatus</name>
    <name type="common">Southern cowpea weevil</name>
    <name type="synonym">Pulse bruchid</name>
    <dbReference type="NCBI Taxonomy" id="64391"/>
    <lineage>
        <taxon>Eukaryota</taxon>
        <taxon>Metazoa</taxon>
        <taxon>Ecdysozoa</taxon>
        <taxon>Arthropoda</taxon>
        <taxon>Hexapoda</taxon>
        <taxon>Insecta</taxon>
        <taxon>Pterygota</taxon>
        <taxon>Neoptera</taxon>
        <taxon>Endopterygota</taxon>
        <taxon>Coleoptera</taxon>
        <taxon>Polyphaga</taxon>
        <taxon>Cucujiformia</taxon>
        <taxon>Chrysomeloidea</taxon>
        <taxon>Chrysomelidae</taxon>
        <taxon>Bruchinae</taxon>
        <taxon>Bruchini</taxon>
        <taxon>Callosobruchus</taxon>
    </lineage>
</organism>
<keyword evidence="5" id="KW-0050">Antiport</keyword>
<keyword evidence="16 21" id="KW-0472">Membrane</keyword>
<evidence type="ECO:0000313" key="24">
    <source>
        <dbReference type="EMBL" id="VEN44482.1"/>
    </source>
</evidence>
<evidence type="ECO:0000256" key="4">
    <source>
        <dbReference type="ARBA" id="ARBA00022448"/>
    </source>
</evidence>
<evidence type="ECO:0000256" key="7">
    <source>
        <dbReference type="ARBA" id="ARBA00022692"/>
    </source>
</evidence>
<evidence type="ECO:0000256" key="18">
    <source>
        <dbReference type="PROSITE-ProRule" id="PRU01094"/>
    </source>
</evidence>
<feature type="coiled-coil region" evidence="19">
    <location>
        <begin position="437"/>
        <end position="474"/>
    </location>
</feature>
<protein>
    <recommendedName>
        <fullName evidence="3">Mitochondrial proton/calcium exchanger protein</fullName>
    </recommendedName>
    <alternativeName>
        <fullName evidence="17">Leucine zipper-EF-hand-containing transmembrane protein 1</fullName>
    </alternativeName>
</protein>
<keyword evidence="14" id="KW-0406">Ion transport</keyword>
<feature type="compositionally biased region" description="Basic and acidic residues" evidence="20">
    <location>
        <begin position="773"/>
        <end position="783"/>
    </location>
</feature>
<dbReference type="GO" id="GO:0005509">
    <property type="term" value="F:calcium ion binding"/>
    <property type="evidence" value="ECO:0007669"/>
    <property type="project" value="InterPro"/>
</dbReference>
<dbReference type="InterPro" id="IPR011992">
    <property type="entry name" value="EF-hand-dom_pair"/>
</dbReference>
<evidence type="ECO:0000256" key="2">
    <source>
        <dbReference type="ARBA" id="ARBA00009584"/>
    </source>
</evidence>
<dbReference type="OrthoDB" id="624114at2759"/>
<evidence type="ECO:0000256" key="13">
    <source>
        <dbReference type="ARBA" id="ARBA00023054"/>
    </source>
</evidence>
<keyword evidence="6" id="KW-0109">Calcium transport</keyword>
<dbReference type="InterPro" id="IPR044202">
    <property type="entry name" value="LETM1/MDM38-like"/>
</dbReference>
<keyword evidence="4" id="KW-0813">Transport</keyword>
<evidence type="ECO:0000313" key="25">
    <source>
        <dbReference type="Proteomes" id="UP000410492"/>
    </source>
</evidence>